<dbReference type="GO" id="GO:0030203">
    <property type="term" value="P:glycosaminoglycan metabolic process"/>
    <property type="evidence" value="ECO:0007669"/>
    <property type="project" value="TreeGrafter"/>
</dbReference>
<dbReference type="GO" id="GO:0016020">
    <property type="term" value="C:membrane"/>
    <property type="evidence" value="ECO:0007669"/>
    <property type="project" value="TreeGrafter"/>
</dbReference>
<sequence>MKGVAVTRGLGDVIPAPGEVRPDTAADFTIDSGTRISAAAGTEDVAEHLAAALRPATGYGLPIGGAGLDAGAVTSGVIALVVDAALGSEAYRMEISPGGILLTGGDPAGVFYGVQTLRQLLPAEIYAGVPQQVTWTVPGGTISDRPRFSYRSGMLDVARHFFTVAEAKSYLDTLVQFKINHLHLHLTDDQGWRIEIDSWPKLTAISGGEGTGVDGVGPGFYTKADYSELVAYAAARFVTIVPEIDMPGHVNAAQVAYPELTTDGIAPEPRTDVEVGYSSLVAAKKETYTFADDVLREIAALTPGPYIHIGGDEALVTTAEDYRTFIERLLPLVVKHGKRPLGWHEMASADLPPTTIVQYWRIEATDDGTARAAAAGHKVIMSPADRTYLDMKYAADTTPGLDWAGLVSIEQAYGWDPADRLPGVTEDSLLGVEAPLWSETLRTLADAQTMTFPRLPAIAEIGWSPRETHNWESFRTRLAACAPRWRAQGVAFHPAPEINWPH</sequence>
<keyword evidence="10" id="KW-1185">Reference proteome</keyword>
<dbReference type="InterPro" id="IPR025705">
    <property type="entry name" value="Beta_hexosaminidase_sua/sub"/>
</dbReference>
<evidence type="ECO:0000256" key="2">
    <source>
        <dbReference type="ARBA" id="ARBA00006285"/>
    </source>
</evidence>
<evidence type="ECO:0000259" key="8">
    <source>
        <dbReference type="Pfam" id="PF02838"/>
    </source>
</evidence>
<gene>
    <name evidence="9" type="ORF">Aco04nite_27680</name>
</gene>
<evidence type="ECO:0000256" key="6">
    <source>
        <dbReference type="PIRSR" id="PIRSR625705-1"/>
    </source>
</evidence>
<dbReference type="InterPro" id="IPR015883">
    <property type="entry name" value="Glyco_hydro_20_cat"/>
</dbReference>
<organism evidence="9 10">
    <name type="scientific">Winogradskya consettensis</name>
    <dbReference type="NCBI Taxonomy" id="113560"/>
    <lineage>
        <taxon>Bacteria</taxon>
        <taxon>Bacillati</taxon>
        <taxon>Actinomycetota</taxon>
        <taxon>Actinomycetes</taxon>
        <taxon>Micromonosporales</taxon>
        <taxon>Micromonosporaceae</taxon>
        <taxon>Winogradskya</taxon>
    </lineage>
</organism>
<evidence type="ECO:0000256" key="1">
    <source>
        <dbReference type="ARBA" id="ARBA00001231"/>
    </source>
</evidence>
<evidence type="ECO:0000313" key="10">
    <source>
        <dbReference type="Proteomes" id="UP000680865"/>
    </source>
</evidence>
<evidence type="ECO:0000313" key="9">
    <source>
        <dbReference type="EMBL" id="GIM71911.1"/>
    </source>
</evidence>
<dbReference type="Pfam" id="PF00728">
    <property type="entry name" value="Glyco_hydro_20"/>
    <property type="match status" value="1"/>
</dbReference>
<feature type="active site" description="Proton donor" evidence="6">
    <location>
        <position position="313"/>
    </location>
</feature>
<comment type="similarity">
    <text evidence="2">Belongs to the glycosyl hydrolase 20 family.</text>
</comment>
<evidence type="ECO:0000256" key="5">
    <source>
        <dbReference type="ARBA" id="ARBA00023295"/>
    </source>
</evidence>
<feature type="domain" description="Glycoside hydrolase family 20 catalytic" evidence="7">
    <location>
        <begin position="148"/>
        <end position="465"/>
    </location>
</feature>
<dbReference type="EMBL" id="BOQP01000011">
    <property type="protein sequence ID" value="GIM71911.1"/>
    <property type="molecule type" value="Genomic_DNA"/>
</dbReference>
<dbReference type="PANTHER" id="PTHR22600:SF57">
    <property type="entry name" value="BETA-N-ACETYLHEXOSAMINIDASE"/>
    <property type="match status" value="1"/>
</dbReference>
<name>A0A919SH92_9ACTN</name>
<dbReference type="Pfam" id="PF02838">
    <property type="entry name" value="Glyco_hydro_20b"/>
    <property type="match status" value="1"/>
</dbReference>
<dbReference type="PRINTS" id="PR00738">
    <property type="entry name" value="GLHYDRLASE20"/>
</dbReference>
<dbReference type="PANTHER" id="PTHR22600">
    <property type="entry name" value="BETA-HEXOSAMINIDASE"/>
    <property type="match status" value="1"/>
</dbReference>
<dbReference type="GO" id="GO:0005975">
    <property type="term" value="P:carbohydrate metabolic process"/>
    <property type="evidence" value="ECO:0007669"/>
    <property type="project" value="InterPro"/>
</dbReference>
<comment type="catalytic activity">
    <reaction evidence="1">
        <text>Hydrolysis of terminal non-reducing N-acetyl-D-hexosamine residues in N-acetyl-beta-D-hexosaminides.</text>
        <dbReference type="EC" id="3.2.1.52"/>
    </reaction>
</comment>
<dbReference type="SUPFAM" id="SSF51445">
    <property type="entry name" value="(Trans)glycosidases"/>
    <property type="match status" value="1"/>
</dbReference>
<proteinExistence type="inferred from homology"/>
<dbReference type="EC" id="3.2.1.52" evidence="3"/>
<dbReference type="SUPFAM" id="SSF55545">
    <property type="entry name" value="beta-N-acetylhexosaminidase-like domain"/>
    <property type="match status" value="1"/>
</dbReference>
<dbReference type="Proteomes" id="UP000680865">
    <property type="component" value="Unassembled WGS sequence"/>
</dbReference>
<protein>
    <recommendedName>
        <fullName evidence="3">beta-N-acetylhexosaminidase</fullName>
        <ecNumber evidence="3">3.2.1.52</ecNumber>
    </recommendedName>
</protein>
<feature type="domain" description="Beta-hexosaminidase bacterial type N-terminal" evidence="8">
    <location>
        <begin position="12"/>
        <end position="144"/>
    </location>
</feature>
<reference evidence="9" key="1">
    <citation type="submission" date="2021-03" db="EMBL/GenBank/DDBJ databases">
        <title>Whole genome shotgun sequence of Actinoplanes consettensis NBRC 14913.</title>
        <authorList>
            <person name="Komaki H."/>
            <person name="Tamura T."/>
        </authorList>
    </citation>
    <scope>NUCLEOTIDE SEQUENCE</scope>
    <source>
        <strain evidence="9">NBRC 14913</strain>
    </source>
</reference>
<evidence type="ECO:0000256" key="3">
    <source>
        <dbReference type="ARBA" id="ARBA00012663"/>
    </source>
</evidence>
<dbReference type="AlphaFoldDB" id="A0A919SH92"/>
<dbReference type="InterPro" id="IPR029018">
    <property type="entry name" value="Hex-like_dom2"/>
</dbReference>
<evidence type="ECO:0000256" key="4">
    <source>
        <dbReference type="ARBA" id="ARBA00022801"/>
    </source>
</evidence>
<keyword evidence="5" id="KW-0326">Glycosidase</keyword>
<dbReference type="GO" id="GO:0004563">
    <property type="term" value="F:beta-N-acetylhexosaminidase activity"/>
    <property type="evidence" value="ECO:0007669"/>
    <property type="project" value="UniProtKB-EC"/>
</dbReference>
<dbReference type="Gene3D" id="3.20.20.80">
    <property type="entry name" value="Glycosidases"/>
    <property type="match status" value="1"/>
</dbReference>
<dbReference type="CDD" id="cd06568">
    <property type="entry name" value="GH20_SpHex_like"/>
    <property type="match status" value="1"/>
</dbReference>
<evidence type="ECO:0000259" key="7">
    <source>
        <dbReference type="Pfam" id="PF00728"/>
    </source>
</evidence>
<dbReference type="InterPro" id="IPR015882">
    <property type="entry name" value="HEX_bac_N"/>
</dbReference>
<keyword evidence="4" id="KW-0378">Hydrolase</keyword>
<comment type="caution">
    <text evidence="9">The sequence shown here is derived from an EMBL/GenBank/DDBJ whole genome shotgun (WGS) entry which is preliminary data.</text>
</comment>
<accession>A0A919SH92</accession>
<dbReference type="InterPro" id="IPR017853">
    <property type="entry name" value="GH"/>
</dbReference>
<dbReference type="Gene3D" id="3.30.379.10">
    <property type="entry name" value="Chitobiase/beta-hexosaminidase domain 2-like"/>
    <property type="match status" value="1"/>
</dbReference>